<sequence length="588" mass="64979">MSEAVSVRPTWSEITEPIYQATMQPELVPLTDLKAPEAYKRLSDLDDKAAFRAMLRQSLTRSLQEAELSRPNREELTGQLDALLRQLESDGLVMLGGVVSEIQFREFVARYEKMMAVKGNNTFIHNFVDVRSEARILLDETVNESFCHPLLIAIVAYAVGGPVRMVDVRAKDAEPISVLAQDNMLHIDNTPFNDEYKILLTWEKGTTRGPNGQNFTYLPGTHRLARQCEVDDRRGVWSSENCSIFTTADSLEKLLQAQSDLLEIDEPAVIEVAGFPLPVSTVFPAGSLAHHRFRTATGQSRSCVIAAFHRVADNPGSLRDPGEPTTSTLSSLLAHESTRQQQEFISALARDVDRISELLSRICEGETAKLHEHGLETMSATRLDVWRASVLDAPPVRDIRAARVSSFPLPNASGPELCRALVERLMFDKHGPIDLILYADNHEEVRKWARNSLRETSEEGVAAVVACYSDEMSGLSARDVLQASALSDSMSEISGYLDGPHRSGEELVALQPTAHDVGLLTATASLRQLAIDLAEAILRVDSRDSFRSTSAFAMLTSDAIRRLVGPSNRVDTLSVEIFRHYACLALAD</sequence>
<accession>A0A285VMW7</accession>
<dbReference type="SUPFAM" id="SSF51197">
    <property type="entry name" value="Clavaminate synthase-like"/>
    <property type="match status" value="1"/>
</dbReference>
<proteinExistence type="predicted"/>
<reference evidence="2" key="1">
    <citation type="submission" date="2017-08" db="EMBL/GenBank/DDBJ databases">
        <authorList>
            <person name="Varghese N."/>
            <person name="Submissions S."/>
        </authorList>
    </citation>
    <scope>NUCLEOTIDE SEQUENCE [LARGE SCALE GENOMIC DNA]</scope>
    <source>
        <strain evidence="2">USBA17B2</strain>
    </source>
</reference>
<keyword evidence="2" id="KW-1185">Reference proteome</keyword>
<name>A0A285VMW7_9MICO</name>
<evidence type="ECO:0000313" key="1">
    <source>
        <dbReference type="EMBL" id="SOC55303.1"/>
    </source>
</evidence>
<dbReference type="Proteomes" id="UP000219688">
    <property type="component" value="Unassembled WGS sequence"/>
</dbReference>
<evidence type="ECO:0000313" key="2">
    <source>
        <dbReference type="Proteomes" id="UP000219688"/>
    </source>
</evidence>
<gene>
    <name evidence="1" type="ORF">SAMN05421879_10515</name>
</gene>
<dbReference type="EMBL" id="OBQK01000005">
    <property type="protein sequence ID" value="SOC55303.1"/>
    <property type="molecule type" value="Genomic_DNA"/>
</dbReference>
<dbReference type="AlphaFoldDB" id="A0A285VMW7"/>
<protein>
    <submittedName>
        <fullName evidence="1">Uncharacterized protein</fullName>
    </submittedName>
</protein>
<organism evidence="1 2">
    <name type="scientific">Ornithinimicrobium cerasi</name>
    <dbReference type="NCBI Taxonomy" id="2248773"/>
    <lineage>
        <taxon>Bacteria</taxon>
        <taxon>Bacillati</taxon>
        <taxon>Actinomycetota</taxon>
        <taxon>Actinomycetes</taxon>
        <taxon>Micrococcales</taxon>
        <taxon>Ornithinimicrobiaceae</taxon>
        <taxon>Ornithinimicrobium</taxon>
    </lineage>
</organism>